<dbReference type="Pfam" id="PF10783">
    <property type="entry name" value="DUF2599"/>
    <property type="match status" value="1"/>
</dbReference>
<evidence type="ECO:0000256" key="1">
    <source>
        <dbReference type="SAM" id="SignalP"/>
    </source>
</evidence>
<protein>
    <submittedName>
        <fullName evidence="2">DUF2599 domain-containing protein</fullName>
    </submittedName>
</protein>
<evidence type="ECO:0000313" key="3">
    <source>
        <dbReference type="Proteomes" id="UP000501705"/>
    </source>
</evidence>
<name>A0A6G9XU45_NOCBR</name>
<proteinExistence type="predicted"/>
<gene>
    <name evidence="2" type="ORF">F5X71_20280</name>
</gene>
<feature type="chain" id="PRO_5026121274" evidence="1">
    <location>
        <begin position="26"/>
        <end position="159"/>
    </location>
</feature>
<evidence type="ECO:0000313" key="2">
    <source>
        <dbReference type="EMBL" id="QIS04353.1"/>
    </source>
</evidence>
<dbReference type="AlphaFoldDB" id="A0A6G9XU45"/>
<feature type="signal peptide" evidence="1">
    <location>
        <begin position="1"/>
        <end position="25"/>
    </location>
</feature>
<dbReference type="RefSeq" id="WP_167463473.1">
    <property type="nucleotide sequence ID" value="NZ_CP046171.1"/>
</dbReference>
<sequence length="159" mass="17093">MRRYRIPAIGTVALLASFTSGGASATAESGPPLPNVVAAAPVSTLSSDEALDSFAGRPLIDHVVWTDSADGVSLMIYPTDAGRQNPFPPAAERAWQEVLHYASTADTPGMRDQFICHWDWARIAMPDKPSWNIEPWRPAVAYPATVAALCNPGVPEHEL</sequence>
<accession>A0A6G9XU45</accession>
<reference evidence="2 3" key="1">
    <citation type="journal article" date="2019" name="ACS Chem. Biol.">
        <title>Identification and Mobilization of a Cryptic Antibiotic Biosynthesis Gene Locus from a Human-Pathogenic Nocardia Isolate.</title>
        <authorList>
            <person name="Herisse M."/>
            <person name="Ishida K."/>
            <person name="Porter J.L."/>
            <person name="Howden B."/>
            <person name="Hertweck C."/>
            <person name="Stinear T.P."/>
            <person name="Pidot S.J."/>
        </authorList>
    </citation>
    <scope>NUCLEOTIDE SEQUENCE [LARGE SCALE GENOMIC DNA]</scope>
    <source>
        <strain evidence="2 3">AUSMDU00024985</strain>
    </source>
</reference>
<dbReference type="EMBL" id="CP046171">
    <property type="protein sequence ID" value="QIS04353.1"/>
    <property type="molecule type" value="Genomic_DNA"/>
</dbReference>
<organism evidence="2 3">
    <name type="scientific">Nocardia brasiliensis</name>
    <dbReference type="NCBI Taxonomy" id="37326"/>
    <lineage>
        <taxon>Bacteria</taxon>
        <taxon>Bacillati</taxon>
        <taxon>Actinomycetota</taxon>
        <taxon>Actinomycetes</taxon>
        <taxon>Mycobacteriales</taxon>
        <taxon>Nocardiaceae</taxon>
        <taxon>Nocardia</taxon>
    </lineage>
</organism>
<dbReference type="InterPro" id="IPR019719">
    <property type="entry name" value="DUF2599"/>
</dbReference>
<keyword evidence="1" id="KW-0732">Signal</keyword>
<dbReference type="Proteomes" id="UP000501705">
    <property type="component" value="Chromosome"/>
</dbReference>